<sequence length="52" mass="5693">MSSRKTFDVGRDSGSGKFVTVKEAEARPNTTTVERIPKSGYGDTKGESSRRK</sequence>
<feature type="region of interest" description="Disordered" evidence="1">
    <location>
        <begin position="1"/>
        <end position="52"/>
    </location>
</feature>
<reference evidence="2 3" key="1">
    <citation type="submission" date="2020-08" db="EMBL/GenBank/DDBJ databases">
        <title>Genomic Encyclopedia of Type Strains, Phase IV (KMG-V): Genome sequencing to study the core and pangenomes of soil and plant-associated prokaryotes.</title>
        <authorList>
            <person name="Whitman W."/>
        </authorList>
    </citation>
    <scope>NUCLEOTIDE SEQUENCE [LARGE SCALE GENOMIC DNA]</scope>
    <source>
        <strain evidence="2 3">SEMIA 4011</strain>
    </source>
</reference>
<gene>
    <name evidence="2" type="ORF">GGE66_005234</name>
</gene>
<dbReference type="AlphaFoldDB" id="A0A7X0DUZ3"/>
<evidence type="ECO:0000256" key="1">
    <source>
        <dbReference type="SAM" id="MobiDB-lite"/>
    </source>
</evidence>
<accession>A0A7X0DUZ3</accession>
<comment type="caution">
    <text evidence="2">The sequence shown here is derived from an EMBL/GenBank/DDBJ whole genome shotgun (WGS) entry which is preliminary data.</text>
</comment>
<proteinExistence type="predicted"/>
<dbReference type="Proteomes" id="UP000517187">
    <property type="component" value="Unassembled WGS sequence"/>
</dbReference>
<name>A0A7X0DUZ3_RHILE</name>
<dbReference type="RefSeq" id="WP_184696642.1">
    <property type="nucleotide sequence ID" value="NZ_JACIIJ010000014.1"/>
</dbReference>
<protein>
    <recommendedName>
        <fullName evidence="4">Multidrug transporter</fullName>
    </recommendedName>
</protein>
<organism evidence="2 3">
    <name type="scientific">Rhizobium leguminosarum</name>
    <dbReference type="NCBI Taxonomy" id="384"/>
    <lineage>
        <taxon>Bacteria</taxon>
        <taxon>Pseudomonadati</taxon>
        <taxon>Pseudomonadota</taxon>
        <taxon>Alphaproteobacteria</taxon>
        <taxon>Hyphomicrobiales</taxon>
        <taxon>Rhizobiaceae</taxon>
        <taxon>Rhizobium/Agrobacterium group</taxon>
        <taxon>Rhizobium</taxon>
    </lineage>
</organism>
<feature type="compositionally biased region" description="Basic and acidic residues" evidence="1">
    <location>
        <begin position="1"/>
        <end position="11"/>
    </location>
</feature>
<evidence type="ECO:0008006" key="4">
    <source>
        <dbReference type="Google" id="ProtNLM"/>
    </source>
</evidence>
<evidence type="ECO:0000313" key="3">
    <source>
        <dbReference type="Proteomes" id="UP000517187"/>
    </source>
</evidence>
<dbReference type="EMBL" id="JACIIJ010000014">
    <property type="protein sequence ID" value="MBB6224233.1"/>
    <property type="molecule type" value="Genomic_DNA"/>
</dbReference>
<evidence type="ECO:0000313" key="2">
    <source>
        <dbReference type="EMBL" id="MBB6224233.1"/>
    </source>
</evidence>